<dbReference type="PIR" id="G95336">
    <property type="entry name" value="G95336"/>
</dbReference>
<evidence type="ECO:0000313" key="1">
    <source>
        <dbReference type="EMBL" id="AAK65257.1"/>
    </source>
</evidence>
<reference evidence="2" key="2">
    <citation type="journal article" date="2001" name="Science">
        <title>The composite genome of the legume symbiont Sinorhizobium meliloti.</title>
        <authorList>
            <person name="Galibert F."/>
            <person name="Finan T.M."/>
            <person name="Long S.R."/>
            <person name="Puehler A."/>
            <person name="Abola P."/>
            <person name="Ampe F."/>
            <person name="Barloy-Hubler F."/>
            <person name="Barnett M.J."/>
            <person name="Becker A."/>
            <person name="Boistard P."/>
            <person name="Bothe G."/>
            <person name="Boutry M."/>
            <person name="Bowser L."/>
            <person name="Buhrmester J."/>
            <person name="Cadieu E."/>
            <person name="Capela D."/>
            <person name="Chain P."/>
            <person name="Cowie A."/>
            <person name="Davis R.W."/>
            <person name="Dreano S."/>
            <person name="Federspiel N.A."/>
            <person name="Fisher R.F."/>
            <person name="Gloux S."/>
            <person name="Godrie T."/>
            <person name="Goffeau A."/>
            <person name="Golding B."/>
            <person name="Gouzy J."/>
            <person name="Gurjal M."/>
            <person name="Hernandez-Lucas I."/>
            <person name="Hong A."/>
            <person name="Huizar L."/>
            <person name="Hyman R.W."/>
            <person name="Jones T."/>
            <person name="Kahn D."/>
            <person name="Kahn M.L."/>
            <person name="Kalman S."/>
            <person name="Keating D.H."/>
            <person name="Kiss E."/>
            <person name="Komp C."/>
            <person name="Lelaure V."/>
            <person name="Masuy D."/>
            <person name="Palm C."/>
            <person name="Peck M.C."/>
            <person name="Pohl T.M."/>
            <person name="Portetelle D."/>
            <person name="Purnelle B."/>
            <person name="Ramsperger U."/>
            <person name="Surzycki R."/>
            <person name="Thebault P."/>
            <person name="Vandenbol M."/>
            <person name="Vorhoelter F.J."/>
            <person name="Weidner S."/>
            <person name="Wells D.H."/>
            <person name="Wong K."/>
            <person name="Yeh K.-C."/>
            <person name="Batut J."/>
        </authorList>
    </citation>
    <scope>NUCLEOTIDE SEQUENCE [LARGE SCALE GENOMIC DNA]</scope>
    <source>
        <strain evidence="2">1021</strain>
        <plasmid evidence="2">Plasmid pSymA</plasmid>
    </source>
</reference>
<proteinExistence type="predicted"/>
<dbReference type="Proteomes" id="UP000001976">
    <property type="component" value="Plasmid pSymA"/>
</dbReference>
<keyword evidence="2" id="KW-1185">Reference proteome</keyword>
<evidence type="ECO:0000313" key="2">
    <source>
        <dbReference type="Proteomes" id="UP000001976"/>
    </source>
</evidence>
<protein>
    <submittedName>
        <fullName evidence="1">Uncharacterized protein</fullName>
    </submittedName>
</protein>
<sequence length="139" mass="15028">MCAKHPPGLDEGAATAIVVSPSGSRAGRQALESMTARAVFTDPLPVLNAYHWISFCRKDVTFRPVGSNSFWKTASLAFESLPLFMRINDTAAEEGSNGLIRGESWRPFDSSSVRRLRSAPVASSLCFRVHASDAAGRVD</sequence>
<name>Q92Z93_RHIME</name>
<dbReference type="EnsemblBacteria" id="AAK65257">
    <property type="protein sequence ID" value="AAK65257"/>
    <property type="gene ID" value="SMa1101"/>
</dbReference>
<geneLocation type="plasmid" evidence="1 2">
    <name>pSymA</name>
</geneLocation>
<dbReference type="KEGG" id="sme:SMa1101"/>
<dbReference type="EMBL" id="AE006469">
    <property type="protein sequence ID" value="AAK65257.1"/>
    <property type="molecule type" value="Genomic_DNA"/>
</dbReference>
<gene>
    <name evidence="1" type="ORF">SMa1101</name>
</gene>
<accession>Q92Z93</accession>
<keyword evidence="1" id="KW-0614">Plasmid</keyword>
<dbReference type="HOGENOM" id="CLU_1843523_0_0_5"/>
<reference evidence="1 2" key="1">
    <citation type="journal article" date="2001" name="Proc. Natl. Acad. Sci. U.S.A.">
        <title>Nucleotide sequence and predicted functions of the entire Sinorhizobium meliloti pSymA megaplasmid.</title>
        <authorList>
            <person name="Barnett M.J."/>
            <person name="Fisher R.F."/>
            <person name="Jones T."/>
            <person name="Komp C."/>
            <person name="Abola A.P."/>
            <person name="Barloy-Hubler F."/>
            <person name="Bowser L."/>
            <person name="Capela D."/>
            <person name="Galibert F."/>
            <person name="Gouzy J."/>
            <person name="Gurjal M."/>
            <person name="Hong A."/>
            <person name="Huizar L."/>
            <person name="Hyman R.W."/>
            <person name="Kahn D."/>
            <person name="Kahn M.L."/>
            <person name="Kalman S."/>
            <person name="Keating D.H."/>
            <person name="Palm C."/>
            <person name="Peck M.C."/>
            <person name="Surzycki R."/>
            <person name="Wells D.H."/>
            <person name="Yeh K.-C."/>
            <person name="Davis R.W."/>
            <person name="Federspiel N.A."/>
            <person name="Long S.R."/>
        </authorList>
    </citation>
    <scope>NUCLEOTIDE SEQUENCE [LARGE SCALE GENOMIC DNA]</scope>
    <source>
        <strain evidence="1 2">1021</strain>
        <plasmid evidence="2">Plasmid pSymA</plasmid>
    </source>
</reference>
<dbReference type="AlphaFoldDB" id="Q92Z93"/>
<organism evidence="1 2">
    <name type="scientific">Rhizobium meliloti (strain 1021)</name>
    <name type="common">Ensifer meliloti</name>
    <name type="synonym">Sinorhizobium meliloti</name>
    <dbReference type="NCBI Taxonomy" id="266834"/>
    <lineage>
        <taxon>Bacteria</taxon>
        <taxon>Pseudomonadati</taxon>
        <taxon>Pseudomonadota</taxon>
        <taxon>Alphaproteobacteria</taxon>
        <taxon>Hyphomicrobiales</taxon>
        <taxon>Rhizobiaceae</taxon>
        <taxon>Sinorhizobium/Ensifer group</taxon>
        <taxon>Sinorhizobium</taxon>
    </lineage>
</organism>